<protein>
    <recommendedName>
        <fullName evidence="3">Thioredoxin family protein</fullName>
    </recommendedName>
</protein>
<dbReference type="EMBL" id="JAGINU010000001">
    <property type="protein sequence ID" value="MBP2370985.1"/>
    <property type="molecule type" value="Genomic_DNA"/>
</dbReference>
<dbReference type="Proteomes" id="UP001519295">
    <property type="component" value="Unassembled WGS sequence"/>
</dbReference>
<evidence type="ECO:0000313" key="1">
    <source>
        <dbReference type="EMBL" id="MBP2370985.1"/>
    </source>
</evidence>
<organism evidence="1 2">
    <name type="scientific">Pseudonocardia parietis</name>
    <dbReference type="NCBI Taxonomy" id="570936"/>
    <lineage>
        <taxon>Bacteria</taxon>
        <taxon>Bacillati</taxon>
        <taxon>Actinomycetota</taxon>
        <taxon>Actinomycetes</taxon>
        <taxon>Pseudonocardiales</taxon>
        <taxon>Pseudonocardiaceae</taxon>
        <taxon>Pseudonocardia</taxon>
    </lineage>
</organism>
<comment type="caution">
    <text evidence="1">The sequence shown here is derived from an EMBL/GenBank/DDBJ whole genome shotgun (WGS) entry which is preliminary data.</text>
</comment>
<accession>A0ABS4W436</accession>
<proteinExistence type="predicted"/>
<sequence>MRVELLVVPNCPHENVASERLRRALDDTGHATTPVEVRSMTAEAVAGAPEFAGSPTILIDGADPFAEQASGSGAFSCRIYRGETGLSGAPSVEQLRHVFAPLTCGEAEQGRCVRA</sequence>
<evidence type="ECO:0000313" key="2">
    <source>
        <dbReference type="Proteomes" id="UP001519295"/>
    </source>
</evidence>
<dbReference type="RefSeq" id="WP_210034614.1">
    <property type="nucleotide sequence ID" value="NZ_JAGINU010000001.1"/>
</dbReference>
<evidence type="ECO:0008006" key="3">
    <source>
        <dbReference type="Google" id="ProtNLM"/>
    </source>
</evidence>
<keyword evidence="2" id="KW-1185">Reference proteome</keyword>
<name>A0ABS4W436_9PSEU</name>
<gene>
    <name evidence="1" type="ORF">JOF36_006681</name>
</gene>
<reference evidence="1 2" key="1">
    <citation type="submission" date="2021-03" db="EMBL/GenBank/DDBJ databases">
        <title>Sequencing the genomes of 1000 actinobacteria strains.</title>
        <authorList>
            <person name="Klenk H.-P."/>
        </authorList>
    </citation>
    <scope>NUCLEOTIDE SEQUENCE [LARGE SCALE GENOMIC DNA]</scope>
    <source>
        <strain evidence="1 2">DSM 45256</strain>
    </source>
</reference>